<dbReference type="AlphaFoldDB" id="A0A9P4J696"/>
<reference evidence="3" key="1">
    <citation type="journal article" date="2020" name="Stud. Mycol.">
        <title>101 Dothideomycetes genomes: a test case for predicting lifestyles and emergence of pathogens.</title>
        <authorList>
            <person name="Haridas S."/>
            <person name="Albert R."/>
            <person name="Binder M."/>
            <person name="Bloem J."/>
            <person name="Labutti K."/>
            <person name="Salamov A."/>
            <person name="Andreopoulos B."/>
            <person name="Baker S."/>
            <person name="Barry K."/>
            <person name="Bills G."/>
            <person name="Bluhm B."/>
            <person name="Cannon C."/>
            <person name="Castanera R."/>
            <person name="Culley D."/>
            <person name="Daum C."/>
            <person name="Ezra D."/>
            <person name="Gonzalez J."/>
            <person name="Henrissat B."/>
            <person name="Kuo A."/>
            <person name="Liang C."/>
            <person name="Lipzen A."/>
            <person name="Lutzoni F."/>
            <person name="Magnuson J."/>
            <person name="Mondo S."/>
            <person name="Nolan M."/>
            <person name="Ohm R."/>
            <person name="Pangilinan J."/>
            <person name="Park H.-J."/>
            <person name="Ramirez L."/>
            <person name="Alfaro M."/>
            <person name="Sun H."/>
            <person name="Tritt A."/>
            <person name="Yoshinaga Y."/>
            <person name="Zwiers L.-H."/>
            <person name="Turgeon B."/>
            <person name="Goodwin S."/>
            <person name="Spatafora J."/>
            <person name="Crous P."/>
            <person name="Grigoriev I."/>
        </authorList>
    </citation>
    <scope>NUCLEOTIDE SEQUENCE</scope>
    <source>
        <strain evidence="3">CBS 260.36</strain>
    </source>
</reference>
<sequence length="326" mass="35686">MHVASILALVGTVCAAVAGRKQDATGCQWPGFSKIQYMFGFGDSYSATGFIPNGTQPSNSNPLGNPAYPGYTSSNGPNWVDFLTVQYNQSHIKTVNLAYGGATVDSALVAPYEPTVLSVKDQVQTQFLPDYASKPASVPWASGNTLFTFFIGINDVGNSWWEDDSTLYTTIFKEYAGLVDSVYKVGGRNFLFLNVPPVQRAPNSANNTAAQRAQFATRIAGWNHNVTRIAQNLTTTYKDATTSVFDTYTLFNNVLNNPCSNALTCPYKDTTTYCTAYMNGTPTPYTDDPSCAYPVDEYFWLNTLHPTFRMHNATAQAVARQLESIT</sequence>
<dbReference type="GO" id="GO:0016788">
    <property type="term" value="F:hydrolase activity, acting on ester bonds"/>
    <property type="evidence" value="ECO:0007669"/>
    <property type="project" value="InterPro"/>
</dbReference>
<dbReference type="SUPFAM" id="SSF52266">
    <property type="entry name" value="SGNH hydrolase"/>
    <property type="match status" value="1"/>
</dbReference>
<dbReference type="EMBL" id="ML996084">
    <property type="protein sequence ID" value="KAF2153970.1"/>
    <property type="molecule type" value="Genomic_DNA"/>
</dbReference>
<dbReference type="CDD" id="cd01846">
    <property type="entry name" value="fatty_acyltransferase_like"/>
    <property type="match status" value="1"/>
</dbReference>
<evidence type="ECO:0000256" key="1">
    <source>
        <dbReference type="ARBA" id="ARBA00022801"/>
    </source>
</evidence>
<dbReference type="OrthoDB" id="1600564at2759"/>
<feature type="signal peptide" evidence="2">
    <location>
        <begin position="1"/>
        <end position="15"/>
    </location>
</feature>
<protein>
    <submittedName>
        <fullName evidence="3">Carbohydrate esterase family 16 protein</fullName>
    </submittedName>
</protein>
<dbReference type="InterPro" id="IPR036514">
    <property type="entry name" value="SGNH_hydro_sf"/>
</dbReference>
<dbReference type="Proteomes" id="UP000799439">
    <property type="component" value="Unassembled WGS sequence"/>
</dbReference>
<dbReference type="Pfam" id="PF00657">
    <property type="entry name" value="Lipase_GDSL"/>
    <property type="match status" value="1"/>
</dbReference>
<dbReference type="PANTHER" id="PTHR45648:SF85">
    <property type="entry name" value="A, PUTATIVE (AFU_ORTHOLOGUE AFUA_2G10760)-RELATED"/>
    <property type="match status" value="1"/>
</dbReference>
<dbReference type="InterPro" id="IPR001087">
    <property type="entry name" value="GDSL"/>
</dbReference>
<dbReference type="PANTHER" id="PTHR45648">
    <property type="entry name" value="GDSL LIPASE/ACYLHYDROLASE FAMILY PROTEIN (AFU_ORTHOLOGUE AFUA_4G14700)"/>
    <property type="match status" value="1"/>
</dbReference>
<comment type="caution">
    <text evidence="3">The sequence shown here is derived from an EMBL/GenBank/DDBJ whole genome shotgun (WGS) entry which is preliminary data.</text>
</comment>
<evidence type="ECO:0000313" key="4">
    <source>
        <dbReference type="Proteomes" id="UP000799439"/>
    </source>
</evidence>
<keyword evidence="2" id="KW-0732">Signal</keyword>
<keyword evidence="1" id="KW-0378">Hydrolase</keyword>
<dbReference type="InterPro" id="IPR051058">
    <property type="entry name" value="GDSL_Est/Lipase"/>
</dbReference>
<organism evidence="3 4">
    <name type="scientific">Myriangium duriaei CBS 260.36</name>
    <dbReference type="NCBI Taxonomy" id="1168546"/>
    <lineage>
        <taxon>Eukaryota</taxon>
        <taxon>Fungi</taxon>
        <taxon>Dikarya</taxon>
        <taxon>Ascomycota</taxon>
        <taxon>Pezizomycotina</taxon>
        <taxon>Dothideomycetes</taxon>
        <taxon>Dothideomycetidae</taxon>
        <taxon>Myriangiales</taxon>
        <taxon>Myriangiaceae</taxon>
        <taxon>Myriangium</taxon>
    </lineage>
</organism>
<accession>A0A9P4J696</accession>
<name>A0A9P4J696_9PEZI</name>
<keyword evidence="4" id="KW-1185">Reference proteome</keyword>
<feature type="chain" id="PRO_5040285179" evidence="2">
    <location>
        <begin position="16"/>
        <end position="326"/>
    </location>
</feature>
<proteinExistence type="predicted"/>
<gene>
    <name evidence="3" type="ORF">K461DRAFT_285546</name>
</gene>
<evidence type="ECO:0000313" key="3">
    <source>
        <dbReference type="EMBL" id="KAF2153970.1"/>
    </source>
</evidence>
<dbReference type="Gene3D" id="3.40.50.1110">
    <property type="entry name" value="SGNH hydrolase"/>
    <property type="match status" value="1"/>
</dbReference>
<evidence type="ECO:0000256" key="2">
    <source>
        <dbReference type="SAM" id="SignalP"/>
    </source>
</evidence>